<evidence type="ECO:0000313" key="3">
    <source>
        <dbReference type="EMBL" id="KAF4622530.1"/>
    </source>
</evidence>
<feature type="region of interest" description="Disordered" evidence="1">
    <location>
        <begin position="212"/>
        <end position="233"/>
    </location>
</feature>
<gene>
    <name evidence="3" type="ORF">D9613_009637</name>
</gene>
<comment type="caution">
    <text evidence="3">The sequence shown here is derived from an EMBL/GenBank/DDBJ whole genome shotgun (WGS) entry which is preliminary data.</text>
</comment>
<feature type="compositionally biased region" description="Basic and acidic residues" evidence="1">
    <location>
        <begin position="221"/>
        <end position="233"/>
    </location>
</feature>
<dbReference type="EMBL" id="JAACJL010000002">
    <property type="protein sequence ID" value="KAF4622530.1"/>
    <property type="molecule type" value="Genomic_DNA"/>
</dbReference>
<accession>A0A8H4VW43</accession>
<protein>
    <submittedName>
        <fullName evidence="3">Uncharacterized protein</fullName>
    </submittedName>
</protein>
<evidence type="ECO:0000313" key="4">
    <source>
        <dbReference type="Proteomes" id="UP000521872"/>
    </source>
</evidence>
<dbReference type="AlphaFoldDB" id="A0A8H4VW43"/>
<keyword evidence="2" id="KW-1133">Transmembrane helix</keyword>
<reference evidence="3 4" key="1">
    <citation type="submission" date="2019-12" db="EMBL/GenBank/DDBJ databases">
        <authorList>
            <person name="Floudas D."/>
            <person name="Bentzer J."/>
            <person name="Ahren D."/>
            <person name="Johansson T."/>
            <person name="Persson P."/>
            <person name="Tunlid A."/>
        </authorList>
    </citation>
    <scope>NUCLEOTIDE SEQUENCE [LARGE SCALE GENOMIC DNA]</scope>
    <source>
        <strain evidence="3 4">CBS 102.39</strain>
    </source>
</reference>
<dbReference type="Proteomes" id="UP000521872">
    <property type="component" value="Unassembled WGS sequence"/>
</dbReference>
<evidence type="ECO:0000256" key="1">
    <source>
        <dbReference type="SAM" id="MobiDB-lite"/>
    </source>
</evidence>
<keyword evidence="4" id="KW-1185">Reference proteome</keyword>
<proteinExistence type="predicted"/>
<keyword evidence="2" id="KW-0472">Membrane</keyword>
<feature type="transmembrane region" description="Helical" evidence="2">
    <location>
        <begin position="153"/>
        <end position="175"/>
    </location>
</feature>
<evidence type="ECO:0000256" key="2">
    <source>
        <dbReference type="SAM" id="Phobius"/>
    </source>
</evidence>
<organism evidence="3 4">
    <name type="scientific">Agrocybe pediades</name>
    <dbReference type="NCBI Taxonomy" id="84607"/>
    <lineage>
        <taxon>Eukaryota</taxon>
        <taxon>Fungi</taxon>
        <taxon>Dikarya</taxon>
        <taxon>Basidiomycota</taxon>
        <taxon>Agaricomycotina</taxon>
        <taxon>Agaricomycetes</taxon>
        <taxon>Agaricomycetidae</taxon>
        <taxon>Agaricales</taxon>
        <taxon>Agaricineae</taxon>
        <taxon>Strophariaceae</taxon>
        <taxon>Agrocybe</taxon>
    </lineage>
</organism>
<feature type="transmembrane region" description="Helical" evidence="2">
    <location>
        <begin position="125"/>
        <end position="147"/>
    </location>
</feature>
<keyword evidence="2" id="KW-0812">Transmembrane</keyword>
<name>A0A8H4VW43_9AGAR</name>
<feature type="transmembrane region" description="Helical" evidence="2">
    <location>
        <begin position="30"/>
        <end position="52"/>
    </location>
</feature>
<sequence>MARSLLLSQLTKILTSLEIYRCWVVYERPWVVIVVPALCWVSATALTVYILITRTRGALEITEVPSKSIQAFVASQCAVTITVNIYATDRKSKRVPVDVECRAEMRQTTSPGKTDRTDLRRVMRILIESGFFYTLGTVADLICTINKSNLSLVVSAINIVVIGIIFNSIVIRVAAERARLRKEAVGESQMTTLKFASNLPFTTHSLAAHSLASQPSTARGTDQDVYEKEDLYS</sequence>